<proteinExistence type="predicted"/>
<dbReference type="InterPro" id="IPR040213">
    <property type="entry name" value="GIR2-like"/>
</dbReference>
<name>A0A8H5BXH2_9AGAR</name>
<dbReference type="AlphaFoldDB" id="A0A8H5BXH2"/>
<evidence type="ECO:0000313" key="3">
    <source>
        <dbReference type="EMBL" id="KAF5331128.1"/>
    </source>
</evidence>
<feature type="region of interest" description="Disordered" evidence="1">
    <location>
        <begin position="220"/>
        <end position="239"/>
    </location>
</feature>
<reference evidence="3 4" key="1">
    <citation type="journal article" date="2020" name="ISME J.">
        <title>Uncovering the hidden diversity of litter-decomposition mechanisms in mushroom-forming fungi.</title>
        <authorList>
            <person name="Floudas D."/>
            <person name="Bentzer J."/>
            <person name="Ahren D."/>
            <person name="Johansson T."/>
            <person name="Persson P."/>
            <person name="Tunlid A."/>
        </authorList>
    </citation>
    <scope>NUCLEOTIDE SEQUENCE [LARGE SCALE GENOMIC DNA]</scope>
    <source>
        <strain evidence="3 4">CBS 101986</strain>
    </source>
</reference>
<dbReference type="OrthoDB" id="277175at2759"/>
<dbReference type="Proteomes" id="UP000567179">
    <property type="component" value="Unassembled WGS sequence"/>
</dbReference>
<comment type="caution">
    <text evidence="3">The sequence shown here is derived from an EMBL/GenBank/DDBJ whole genome shotgun (WGS) entry which is preliminary data.</text>
</comment>
<dbReference type="SUPFAM" id="SSF54495">
    <property type="entry name" value="UBC-like"/>
    <property type="match status" value="1"/>
</dbReference>
<dbReference type="PROSITE" id="PS50908">
    <property type="entry name" value="RWD"/>
    <property type="match status" value="1"/>
</dbReference>
<dbReference type="EMBL" id="JAACJJ010000001">
    <property type="protein sequence ID" value="KAF5331128.1"/>
    <property type="molecule type" value="Genomic_DNA"/>
</dbReference>
<feature type="compositionally biased region" description="Acidic residues" evidence="1">
    <location>
        <begin position="226"/>
        <end position="239"/>
    </location>
</feature>
<dbReference type="InterPro" id="IPR016135">
    <property type="entry name" value="UBQ-conjugating_enzyme/RWD"/>
</dbReference>
<dbReference type="SMART" id="SM00591">
    <property type="entry name" value="RWD"/>
    <property type="match status" value="1"/>
</dbReference>
<sequence length="239" mass="28117">MSEALLEEFEVLESIYPTELHRISEHDIEIEAEADDIPEGAHNFTVTLCVHYPESYPDILPELSFKNDDEGFTDEDSEKLLTELRTVGEENLGMAMTFTLVSHLREQLSQLVVSKIEEENRREREKERLLLEAEEKKTRGTAVTMESFKAWKTKFDQQAHLKKQQAEEERLRLLSPKEREEWKRAQGRLSGRQLFERNKVTTEDENLLEEGVVSVDFSQYERTRMEEEEEDRIEFSDSD</sequence>
<keyword evidence="4" id="KW-1185">Reference proteome</keyword>
<dbReference type="Gene3D" id="3.10.110.10">
    <property type="entry name" value="Ubiquitin Conjugating Enzyme"/>
    <property type="match status" value="1"/>
</dbReference>
<protein>
    <recommendedName>
        <fullName evidence="2">RWD domain-containing protein</fullName>
    </recommendedName>
</protein>
<evidence type="ECO:0000259" key="2">
    <source>
        <dbReference type="PROSITE" id="PS50908"/>
    </source>
</evidence>
<gene>
    <name evidence="3" type="ORF">D9619_005562</name>
</gene>
<dbReference type="Pfam" id="PF05773">
    <property type="entry name" value="RWD"/>
    <property type="match status" value="1"/>
</dbReference>
<evidence type="ECO:0000256" key="1">
    <source>
        <dbReference type="SAM" id="MobiDB-lite"/>
    </source>
</evidence>
<feature type="domain" description="RWD" evidence="2">
    <location>
        <begin position="7"/>
        <end position="111"/>
    </location>
</feature>
<dbReference type="CDD" id="cd23823">
    <property type="entry name" value="RWD_GCN2"/>
    <property type="match status" value="1"/>
</dbReference>
<dbReference type="PANTHER" id="PTHR12292">
    <property type="entry name" value="RWD DOMAIN-CONTAINING PROTEIN"/>
    <property type="match status" value="1"/>
</dbReference>
<organism evidence="3 4">
    <name type="scientific">Psilocybe cf. subviscida</name>
    <dbReference type="NCBI Taxonomy" id="2480587"/>
    <lineage>
        <taxon>Eukaryota</taxon>
        <taxon>Fungi</taxon>
        <taxon>Dikarya</taxon>
        <taxon>Basidiomycota</taxon>
        <taxon>Agaricomycotina</taxon>
        <taxon>Agaricomycetes</taxon>
        <taxon>Agaricomycetidae</taxon>
        <taxon>Agaricales</taxon>
        <taxon>Agaricineae</taxon>
        <taxon>Strophariaceae</taxon>
        <taxon>Psilocybe</taxon>
    </lineage>
</organism>
<dbReference type="InterPro" id="IPR006575">
    <property type="entry name" value="RWD_dom"/>
</dbReference>
<accession>A0A8H5BXH2</accession>
<evidence type="ECO:0000313" key="4">
    <source>
        <dbReference type="Proteomes" id="UP000567179"/>
    </source>
</evidence>